<dbReference type="InterPro" id="IPR006528">
    <property type="entry name" value="Phage_head_morphogenesis_dom"/>
</dbReference>
<accession>A0A3A1P323</accession>
<keyword evidence="4" id="KW-1185">Reference proteome</keyword>
<feature type="domain" description="Phage-Barnase-EndoU-ColicinE5/D-RelE like nuclease 3" evidence="2">
    <location>
        <begin position="318"/>
        <end position="419"/>
    </location>
</feature>
<evidence type="ECO:0000313" key="4">
    <source>
        <dbReference type="Proteomes" id="UP000265366"/>
    </source>
</evidence>
<gene>
    <name evidence="3" type="ORF">D2V17_14250</name>
</gene>
<dbReference type="Pfam" id="PF18812">
    <property type="entry name" value="PBECR3"/>
    <property type="match status" value="1"/>
</dbReference>
<organism evidence="3 4">
    <name type="scientific">Aurantiacibacter xanthus</name>
    <dbReference type="NCBI Taxonomy" id="1784712"/>
    <lineage>
        <taxon>Bacteria</taxon>
        <taxon>Pseudomonadati</taxon>
        <taxon>Pseudomonadota</taxon>
        <taxon>Alphaproteobacteria</taxon>
        <taxon>Sphingomonadales</taxon>
        <taxon>Erythrobacteraceae</taxon>
        <taxon>Aurantiacibacter</taxon>
    </lineage>
</organism>
<dbReference type="OrthoDB" id="9813502at2"/>
<comment type="caution">
    <text evidence="3">The sequence shown here is derived from an EMBL/GenBank/DDBJ whole genome shotgun (WGS) entry which is preliminary data.</text>
</comment>
<evidence type="ECO:0000313" key="3">
    <source>
        <dbReference type="EMBL" id="RIV82960.1"/>
    </source>
</evidence>
<reference evidence="3 4" key="1">
    <citation type="submission" date="2018-08" db="EMBL/GenBank/DDBJ databases">
        <title>Erythrobacter zhengii sp.nov., a bacterium isolated from deep-sea sediment.</title>
        <authorList>
            <person name="Fang C."/>
            <person name="Wu Y.-H."/>
            <person name="Sun C."/>
            <person name="Wang H."/>
            <person name="Cheng H."/>
            <person name="Meng F.-X."/>
            <person name="Wang C.-S."/>
            <person name="Xu X.-W."/>
        </authorList>
    </citation>
    <scope>NUCLEOTIDE SEQUENCE [LARGE SCALE GENOMIC DNA]</scope>
    <source>
        <strain evidence="3 4">CCTCC AB 2015396</strain>
    </source>
</reference>
<dbReference type="Proteomes" id="UP000265366">
    <property type="component" value="Unassembled WGS sequence"/>
</dbReference>
<evidence type="ECO:0000259" key="1">
    <source>
        <dbReference type="Pfam" id="PF04233"/>
    </source>
</evidence>
<proteinExistence type="predicted"/>
<dbReference type="Pfam" id="PF04233">
    <property type="entry name" value="Phage_Mu_F"/>
    <property type="match status" value="1"/>
</dbReference>
<protein>
    <submittedName>
        <fullName evidence="3">Phage head protein</fullName>
    </submittedName>
</protein>
<name>A0A3A1P323_9SPHN</name>
<evidence type="ECO:0000259" key="2">
    <source>
        <dbReference type="Pfam" id="PF18812"/>
    </source>
</evidence>
<feature type="domain" description="Phage head morphogenesis" evidence="1">
    <location>
        <begin position="63"/>
        <end position="180"/>
    </location>
</feature>
<dbReference type="InterPro" id="IPR041301">
    <property type="entry name" value="PBECR3"/>
</dbReference>
<sequence>MSDHPSAVSGAFQRPFTEQIAFFRSKLGNQVPTQAWDDLKRSEHDSAFMVAGAAKADLLSDLAAAVDKAISEGRGLEEFRADFRDIVRRNGWTGWTGEGSVRGEAWRVRTILTTNAMTSYAAGRLAQLKAGNFPIWVYRHGGSQEPRPQHLDWDGLMLNPAHLFWRTHYPPSDWGCSCYVLGASSERAAKRLGGKPGKTLPKDWQAIDPKTGAPVGIGKNWDYAPGDSVSEKVQALAAKVGSWDNRIATAFLEELPAETSDQLSRAYRALPSTRDDLRRYAQRVFDRTDAGTEDMAPVQPTRTLGMARSGHVAQINEALGTEAIRKTGFDFAIDRNGTRHIRSEHGPSGKSAITITPVDFALLPELVEQPDAILSGGDEHKGLPRALFRKTIAGKVYEAVFELRGGTRTLMLKTFYVVKYAR</sequence>
<dbReference type="AlphaFoldDB" id="A0A3A1P323"/>
<dbReference type="EMBL" id="QXFM01000114">
    <property type="protein sequence ID" value="RIV82960.1"/>
    <property type="molecule type" value="Genomic_DNA"/>
</dbReference>
<dbReference type="RefSeq" id="WP_119593471.1">
    <property type="nucleotide sequence ID" value="NZ_QXFM01000114.1"/>
</dbReference>